<accession>A0A3P4ARB8</accession>
<dbReference type="AlphaFoldDB" id="A0A3P4ARB8"/>
<reference evidence="1 2" key="1">
    <citation type="submission" date="2018-10" db="EMBL/GenBank/DDBJ databases">
        <authorList>
            <person name="Peiro R."/>
            <person name="Begona"/>
            <person name="Cbmso G."/>
            <person name="Lopez M."/>
            <person name="Gonzalez S."/>
            <person name="Sacristan E."/>
            <person name="Castillo E."/>
        </authorList>
    </citation>
    <scope>NUCLEOTIDE SEQUENCE [LARGE SCALE GENOMIC DNA]</scope>
    <source>
        <strain evidence="1">TTHNAR1</strain>
    </source>
</reference>
<gene>
    <name evidence="1" type="ORF">TTHN1_00737</name>
</gene>
<protein>
    <submittedName>
        <fullName evidence="1">Uncharacterized protein</fullName>
    </submittedName>
</protein>
<proteinExistence type="predicted"/>
<dbReference type="Proteomes" id="UP000279841">
    <property type="component" value="Chromosome"/>
</dbReference>
<evidence type="ECO:0000313" key="2">
    <source>
        <dbReference type="Proteomes" id="UP000279841"/>
    </source>
</evidence>
<name>A0A3P4ARB8_THETH</name>
<sequence length="78" mass="8807">MPTRKRMLGDLEGATRLVWKALKRAAQLLDDRDPQVALKAAHAVFQGATAYAKLHEVQELRGRVEELEAMVIELRRAV</sequence>
<dbReference type="EMBL" id="LR027517">
    <property type="protein sequence ID" value="VCU52978.1"/>
    <property type="molecule type" value="Genomic_DNA"/>
</dbReference>
<evidence type="ECO:0000313" key="1">
    <source>
        <dbReference type="EMBL" id="VCU52978.1"/>
    </source>
</evidence>
<organism evidence="1 2">
    <name type="scientific">Thermus thermophilus</name>
    <dbReference type="NCBI Taxonomy" id="274"/>
    <lineage>
        <taxon>Bacteria</taxon>
        <taxon>Thermotogati</taxon>
        <taxon>Deinococcota</taxon>
        <taxon>Deinococci</taxon>
        <taxon>Thermales</taxon>
        <taxon>Thermaceae</taxon>
        <taxon>Thermus</taxon>
    </lineage>
</organism>
<dbReference type="RefSeq" id="WP_124104509.1">
    <property type="nucleotide sequence ID" value="NZ_AP025603.1"/>
</dbReference>